<proteinExistence type="predicted"/>
<dbReference type="Proteomes" id="UP000297948">
    <property type="component" value="Unassembled WGS sequence"/>
</dbReference>
<keyword evidence="4" id="KW-1185">Reference proteome</keyword>
<evidence type="ECO:0000256" key="1">
    <source>
        <dbReference type="SAM" id="MobiDB-lite"/>
    </source>
</evidence>
<evidence type="ECO:0000256" key="2">
    <source>
        <dbReference type="SAM" id="SignalP"/>
    </source>
</evidence>
<feature type="region of interest" description="Disordered" evidence="1">
    <location>
        <begin position="379"/>
        <end position="406"/>
    </location>
</feature>
<dbReference type="PANTHER" id="PTHR47197:SF3">
    <property type="entry name" value="DIHYDRO-HEME D1 DEHYDROGENASE"/>
    <property type="match status" value="1"/>
</dbReference>
<dbReference type="RefSeq" id="WP_135341396.1">
    <property type="nucleotide sequence ID" value="NZ_JBHLTX010000036.1"/>
</dbReference>
<organism evidence="3 4">
    <name type="scientific">Streptomyces palmae</name>
    <dbReference type="NCBI Taxonomy" id="1701085"/>
    <lineage>
        <taxon>Bacteria</taxon>
        <taxon>Bacillati</taxon>
        <taxon>Actinomycetota</taxon>
        <taxon>Actinomycetes</taxon>
        <taxon>Kitasatosporales</taxon>
        <taxon>Streptomycetaceae</taxon>
        <taxon>Streptomyces</taxon>
    </lineage>
</organism>
<evidence type="ECO:0000313" key="4">
    <source>
        <dbReference type="Proteomes" id="UP000297948"/>
    </source>
</evidence>
<dbReference type="PANTHER" id="PTHR47197">
    <property type="entry name" value="PROTEIN NIRF"/>
    <property type="match status" value="1"/>
</dbReference>
<keyword evidence="2" id="KW-0732">Signal</keyword>
<accession>A0A4Z0GJC4</accession>
<dbReference type="InterPro" id="IPR015943">
    <property type="entry name" value="WD40/YVTN_repeat-like_dom_sf"/>
</dbReference>
<feature type="signal peptide" evidence="2">
    <location>
        <begin position="1"/>
        <end position="23"/>
    </location>
</feature>
<dbReference type="Gene3D" id="2.120.10.30">
    <property type="entry name" value="TolB, C-terminal domain"/>
    <property type="match status" value="1"/>
</dbReference>
<dbReference type="SUPFAM" id="SSF50969">
    <property type="entry name" value="YVTN repeat-like/Quinoprotein amine dehydrogenase"/>
    <property type="match status" value="1"/>
</dbReference>
<sequence length="653" mass="68618">MRIRTLPAATALAVLFSSAVLTAAPASADTTAPIAVSNADDMVVDGVHHLLYVSDTSQNKIVITDETGKVVATLTDLPQVQDLELSPDSGTLYAAVAGADQIVAFDTATLNQTATYPTGDKTAPSQLVHVGGKLWFGYGTGADSGLGAVDLTAPTPTVTLDLGGDHDWAGPPALYADADNPGTLVALDKSTSAAPIVVYDVSGDTPAIRVSAETGSLVRDAALSPDGQSIVVAARGKQALTEYRLSDLQQARSYPVADEPETVSIAPDGTVAATVLDAVDAGDTYVFSGGSGQPASVRNLSPNRMPVSGHSTSWSADGRKLFLLSGSADATRFHSVDAPRKYLGTLKVDAPSTATRAKSLTVKGSLTSGLALPAGTPLTVTRTDLDSPSGKSLGTKPLGTGGKFSFTDTPPAGGKVTYKVTYAGDAQHLGATASDSVTVSRATPSLSLNNNKKLYSYGKQVTFTAHLGSTYKNRTVEIWADPYGSDKPNKLVKSGKVNSSGNLSASVTLTRDTNLTAVFKGDARYAPRTVKSTVYTKAKVSTSLSKYYKTGKIGSQSYYYFHKTTDVIYGTSMNYYKGRSHVLQIQMYYQGSWYEGTDEYYELGTDGKSLLNLGESGESGLRFRIRSGYVNGTSGDNVNSTAYSGWKYIYFSN</sequence>
<dbReference type="InterPro" id="IPR011042">
    <property type="entry name" value="6-blade_b-propeller_TolB-like"/>
</dbReference>
<reference evidence="3 4" key="1">
    <citation type="submission" date="2019-03" db="EMBL/GenBank/DDBJ databases">
        <authorList>
            <person name="Gonzalez-Pimentel J.L."/>
        </authorList>
    </citation>
    <scope>NUCLEOTIDE SEQUENCE [LARGE SCALE GENOMIC DNA]</scope>
    <source>
        <strain evidence="3 4">JCM 31289</strain>
    </source>
</reference>
<evidence type="ECO:0000313" key="3">
    <source>
        <dbReference type="EMBL" id="TGA95527.1"/>
    </source>
</evidence>
<dbReference type="InterPro" id="IPR051200">
    <property type="entry name" value="Host-pathogen_enzymatic-act"/>
</dbReference>
<name>A0A4Z0GJC4_9ACTN</name>
<feature type="chain" id="PRO_5038852593" evidence="2">
    <location>
        <begin position="24"/>
        <end position="653"/>
    </location>
</feature>
<gene>
    <name evidence="3" type="ORF">E4099_25135</name>
</gene>
<dbReference type="InterPro" id="IPR011044">
    <property type="entry name" value="Quino_amine_DH_bsu"/>
</dbReference>
<dbReference type="AlphaFoldDB" id="A0A4Z0GJC4"/>
<protein>
    <submittedName>
        <fullName evidence="3">Ig-like domain repeat protein</fullName>
    </submittedName>
</protein>
<dbReference type="OrthoDB" id="4332189at2"/>
<comment type="caution">
    <text evidence="3">The sequence shown here is derived from an EMBL/GenBank/DDBJ whole genome shotgun (WGS) entry which is preliminary data.</text>
</comment>
<dbReference type="Gene3D" id="2.130.10.10">
    <property type="entry name" value="YVTN repeat-like/Quinoprotein amine dehydrogenase"/>
    <property type="match status" value="1"/>
</dbReference>
<dbReference type="EMBL" id="SRID01000316">
    <property type="protein sequence ID" value="TGA95527.1"/>
    <property type="molecule type" value="Genomic_DNA"/>
</dbReference>